<evidence type="ECO:0008006" key="5">
    <source>
        <dbReference type="Google" id="ProtNLM"/>
    </source>
</evidence>
<name>A0AAD7SH71_9TELE</name>
<gene>
    <name evidence="3" type="ORF">AAFF_G00371680</name>
</gene>
<feature type="signal peptide" evidence="2">
    <location>
        <begin position="1"/>
        <end position="23"/>
    </location>
</feature>
<reference evidence="3" key="1">
    <citation type="journal article" date="2023" name="Science">
        <title>Genome structures resolve the early diversification of teleost fishes.</title>
        <authorList>
            <person name="Parey E."/>
            <person name="Louis A."/>
            <person name="Montfort J."/>
            <person name="Bouchez O."/>
            <person name="Roques C."/>
            <person name="Iampietro C."/>
            <person name="Lluch J."/>
            <person name="Castinel A."/>
            <person name="Donnadieu C."/>
            <person name="Desvignes T."/>
            <person name="Floi Bucao C."/>
            <person name="Jouanno E."/>
            <person name="Wen M."/>
            <person name="Mejri S."/>
            <person name="Dirks R."/>
            <person name="Jansen H."/>
            <person name="Henkel C."/>
            <person name="Chen W.J."/>
            <person name="Zahm M."/>
            <person name="Cabau C."/>
            <person name="Klopp C."/>
            <person name="Thompson A.W."/>
            <person name="Robinson-Rechavi M."/>
            <person name="Braasch I."/>
            <person name="Lecointre G."/>
            <person name="Bobe J."/>
            <person name="Postlethwait J.H."/>
            <person name="Berthelot C."/>
            <person name="Roest Crollius H."/>
            <person name="Guiguen Y."/>
        </authorList>
    </citation>
    <scope>NUCLEOTIDE SEQUENCE</scope>
    <source>
        <strain evidence="3">NC1722</strain>
    </source>
</reference>
<feature type="chain" id="PRO_5042086197" description="Secreted protein" evidence="2">
    <location>
        <begin position="24"/>
        <end position="67"/>
    </location>
</feature>
<sequence length="67" mass="7002">MRSNQRGTLRGLAVLSHLAVSDAGGKGGASEGATPTPTSEHEDDNSLGYTGTACSLPTLRLTWWRST</sequence>
<evidence type="ECO:0000256" key="1">
    <source>
        <dbReference type="SAM" id="MobiDB-lite"/>
    </source>
</evidence>
<dbReference type="AlphaFoldDB" id="A0AAD7SH71"/>
<accession>A0AAD7SH71</accession>
<evidence type="ECO:0000313" key="3">
    <source>
        <dbReference type="EMBL" id="KAJ8402303.1"/>
    </source>
</evidence>
<comment type="caution">
    <text evidence="3">The sequence shown here is derived from an EMBL/GenBank/DDBJ whole genome shotgun (WGS) entry which is preliminary data.</text>
</comment>
<evidence type="ECO:0000256" key="2">
    <source>
        <dbReference type="SAM" id="SignalP"/>
    </source>
</evidence>
<feature type="region of interest" description="Disordered" evidence="1">
    <location>
        <begin position="21"/>
        <end position="52"/>
    </location>
</feature>
<keyword evidence="2" id="KW-0732">Signal</keyword>
<dbReference type="Proteomes" id="UP001221898">
    <property type="component" value="Unassembled WGS sequence"/>
</dbReference>
<proteinExistence type="predicted"/>
<protein>
    <recommendedName>
        <fullName evidence="5">Secreted protein</fullName>
    </recommendedName>
</protein>
<evidence type="ECO:0000313" key="4">
    <source>
        <dbReference type="Proteomes" id="UP001221898"/>
    </source>
</evidence>
<keyword evidence="4" id="KW-1185">Reference proteome</keyword>
<dbReference type="EMBL" id="JAINUG010000065">
    <property type="protein sequence ID" value="KAJ8402303.1"/>
    <property type="molecule type" value="Genomic_DNA"/>
</dbReference>
<organism evidence="3 4">
    <name type="scientific">Aldrovandia affinis</name>
    <dbReference type="NCBI Taxonomy" id="143900"/>
    <lineage>
        <taxon>Eukaryota</taxon>
        <taxon>Metazoa</taxon>
        <taxon>Chordata</taxon>
        <taxon>Craniata</taxon>
        <taxon>Vertebrata</taxon>
        <taxon>Euteleostomi</taxon>
        <taxon>Actinopterygii</taxon>
        <taxon>Neopterygii</taxon>
        <taxon>Teleostei</taxon>
        <taxon>Notacanthiformes</taxon>
        <taxon>Halosauridae</taxon>
        <taxon>Aldrovandia</taxon>
    </lineage>
</organism>